<dbReference type="Proteomes" id="UP000437065">
    <property type="component" value="Unassembled WGS sequence"/>
</dbReference>
<dbReference type="Pfam" id="PF01593">
    <property type="entry name" value="Amino_oxidase"/>
    <property type="match status" value="1"/>
</dbReference>
<keyword evidence="6" id="KW-1185">Reference proteome</keyword>
<sequence length="507" mass="55693">MIDGTPLEDETVIVIGGGVAGLVSACYLADAGAAVTVRERNDTLGGVANRLEVDGFTFDTGPSWYMMPETFDRFFGHFGRSAADYYEIERLDPQYRVFFKDGDRADITPDLDRTRRLFESYEDGAGTALDEYLETARRTYEIGMERFVYTDRSRFRDLLDPSIVRAAPALEHLRPMQQYVEGYFDEPKLQQLLQYTLVFLGSSPHETPSLYNLMAHVDFERGVYYPEDGMYSLVEALVDLGRDLGVTYRTDQEVTELAPLADGVQVAAGGEVTVADSVVADANPAHVERDLLTGTAVERDPSYWDEATYGPSALLLYLGVEGSVDPLEHHSLVFPTDWDPHFERIFDDPGWPEDPAYYLSVASKTDDDVAPEGHHAVVVLVPIAPGLDDDPERVSSFRDLVLADLAAQTGVDLRDRIVVERSVCVSEFAERYRTPDGTALGLAHTLDQTGPLRPAHHGPGVDGLYYTGAFTSPGVGLPMAVVSGEHAAEAVARDADPSPLSDLAPNL</sequence>
<gene>
    <name evidence="5" type="primary">crtI</name>
    <name evidence="5" type="ORF">GRX01_08655</name>
</gene>
<dbReference type="InterPro" id="IPR036188">
    <property type="entry name" value="FAD/NAD-bd_sf"/>
</dbReference>
<dbReference type="GO" id="GO:0016491">
    <property type="term" value="F:oxidoreductase activity"/>
    <property type="evidence" value="ECO:0007669"/>
    <property type="project" value="UniProtKB-KW"/>
</dbReference>
<dbReference type="NCBIfam" id="TIGR02734">
    <property type="entry name" value="crtI_fam"/>
    <property type="match status" value="1"/>
</dbReference>
<comment type="caution">
    <text evidence="5">The sequence shown here is derived from an EMBL/GenBank/DDBJ whole genome shotgun (WGS) entry which is preliminary data.</text>
</comment>
<keyword evidence="2" id="KW-0125">Carotenoid biosynthesis</keyword>
<organism evidence="5 6">
    <name type="scientific">Halobaculum saliterrae</name>
    <dbReference type="NCBI Taxonomy" id="2073113"/>
    <lineage>
        <taxon>Archaea</taxon>
        <taxon>Methanobacteriati</taxon>
        <taxon>Methanobacteriota</taxon>
        <taxon>Stenosarchaea group</taxon>
        <taxon>Halobacteria</taxon>
        <taxon>Halobacteriales</taxon>
        <taxon>Haloferacaceae</taxon>
        <taxon>Halobaculum</taxon>
    </lineage>
</organism>
<evidence type="ECO:0000313" key="5">
    <source>
        <dbReference type="EMBL" id="MXR41406.1"/>
    </source>
</evidence>
<dbReference type="GO" id="GO:0016117">
    <property type="term" value="P:carotenoid biosynthetic process"/>
    <property type="evidence" value="ECO:0007669"/>
    <property type="project" value="UniProtKB-KW"/>
</dbReference>
<comment type="pathway">
    <text evidence="1">Carotenoid biosynthesis.</text>
</comment>
<dbReference type="OrthoDB" id="40741at2157"/>
<keyword evidence="3" id="KW-0560">Oxidoreductase</keyword>
<evidence type="ECO:0000313" key="6">
    <source>
        <dbReference type="Proteomes" id="UP000437065"/>
    </source>
</evidence>
<evidence type="ECO:0000256" key="3">
    <source>
        <dbReference type="ARBA" id="ARBA00023002"/>
    </source>
</evidence>
<dbReference type="EMBL" id="WUUS01000005">
    <property type="protein sequence ID" value="MXR41406.1"/>
    <property type="molecule type" value="Genomic_DNA"/>
</dbReference>
<accession>A0A6B0SUV5</accession>
<evidence type="ECO:0000256" key="1">
    <source>
        <dbReference type="ARBA" id="ARBA00004829"/>
    </source>
</evidence>
<dbReference type="PANTHER" id="PTHR43734">
    <property type="entry name" value="PHYTOENE DESATURASE"/>
    <property type="match status" value="1"/>
</dbReference>
<dbReference type="RefSeq" id="WP_159665807.1">
    <property type="nucleotide sequence ID" value="NZ_WUUS01000005.1"/>
</dbReference>
<dbReference type="AlphaFoldDB" id="A0A6B0SUV5"/>
<dbReference type="SUPFAM" id="SSF51905">
    <property type="entry name" value="FAD/NAD(P)-binding domain"/>
    <property type="match status" value="1"/>
</dbReference>
<reference evidence="5 6" key="1">
    <citation type="submission" date="2019-12" db="EMBL/GenBank/DDBJ databases">
        <title>Isolation and characterization of three novel carbon monoxide-oxidizing members of Halobacteria from salione crusts and soils.</title>
        <authorList>
            <person name="Myers M.R."/>
            <person name="King G.M."/>
        </authorList>
    </citation>
    <scope>NUCLEOTIDE SEQUENCE [LARGE SCALE GENOMIC DNA]</scope>
    <source>
        <strain evidence="5 6">WSA2</strain>
    </source>
</reference>
<proteinExistence type="predicted"/>
<evidence type="ECO:0000259" key="4">
    <source>
        <dbReference type="Pfam" id="PF01593"/>
    </source>
</evidence>
<dbReference type="Gene3D" id="3.50.50.60">
    <property type="entry name" value="FAD/NAD(P)-binding domain"/>
    <property type="match status" value="2"/>
</dbReference>
<name>A0A6B0SUV5_9EURY</name>
<dbReference type="InterPro" id="IPR014105">
    <property type="entry name" value="Carotenoid/retinoid_OxRdtase"/>
</dbReference>
<dbReference type="PANTHER" id="PTHR43734:SF1">
    <property type="entry name" value="PHYTOENE DESATURASE"/>
    <property type="match status" value="1"/>
</dbReference>
<evidence type="ECO:0000256" key="2">
    <source>
        <dbReference type="ARBA" id="ARBA00022746"/>
    </source>
</evidence>
<dbReference type="InterPro" id="IPR002937">
    <property type="entry name" value="Amino_oxidase"/>
</dbReference>
<feature type="domain" description="Amine oxidase" evidence="4">
    <location>
        <begin position="19"/>
        <end position="491"/>
    </location>
</feature>
<protein>
    <submittedName>
        <fullName evidence="5">Phytoene desaturase</fullName>
    </submittedName>
</protein>